<keyword evidence="1" id="KW-0472">Membrane</keyword>
<evidence type="ECO:0000256" key="1">
    <source>
        <dbReference type="SAM" id="Phobius"/>
    </source>
</evidence>
<keyword evidence="1" id="KW-0812">Transmembrane</keyword>
<evidence type="ECO:0000313" key="3">
    <source>
        <dbReference type="Proteomes" id="UP000244338"/>
    </source>
</evidence>
<accession>A0A2R6XX72</accession>
<feature type="transmembrane region" description="Helical" evidence="1">
    <location>
        <begin position="20"/>
        <end position="49"/>
    </location>
</feature>
<comment type="caution">
    <text evidence="2">The sequence shown here is derived from an EMBL/GenBank/DDBJ whole genome shotgun (WGS) entry which is preliminary data.</text>
</comment>
<proteinExistence type="predicted"/>
<name>A0A2R6XX72_9BACL</name>
<dbReference type="AlphaFoldDB" id="A0A2R6XX72"/>
<protein>
    <submittedName>
        <fullName evidence="2">Uncharacterized protein</fullName>
    </submittedName>
</protein>
<evidence type="ECO:0000313" key="2">
    <source>
        <dbReference type="EMBL" id="PTQ55023.1"/>
    </source>
</evidence>
<sequence>MRSFTKGINPNLHAFSSPHISYHLFTLSLYFIALLYRFTSYFYFMFLIIL</sequence>
<reference evidence="3" key="1">
    <citation type="journal article" date="2018" name="Sci. Rep.">
        <title>Lignite coal burning seam in the remote Altai Mountains harbors a hydrogen-driven thermophilic microbial community.</title>
        <authorList>
            <person name="Kadnikov V.V."/>
            <person name="Mardanov A.V."/>
            <person name="Ivasenko D.A."/>
            <person name="Antsiferov D.V."/>
            <person name="Beletsky A.V."/>
            <person name="Karnachuk O.V."/>
            <person name="Ravin N.V."/>
        </authorList>
    </citation>
    <scope>NUCLEOTIDE SEQUENCE [LARGE SCALE GENOMIC DNA]</scope>
</reference>
<gene>
    <name evidence="2" type="ORF">BSOLF_1074</name>
</gene>
<organism evidence="2 3">
    <name type="scientific">Candidatus Carbonibacillus altaicus</name>
    <dbReference type="NCBI Taxonomy" id="2163959"/>
    <lineage>
        <taxon>Bacteria</taxon>
        <taxon>Bacillati</taxon>
        <taxon>Bacillota</taxon>
        <taxon>Bacilli</taxon>
        <taxon>Bacillales</taxon>
        <taxon>Candidatus Carbonibacillus</taxon>
    </lineage>
</organism>
<dbReference type="Proteomes" id="UP000244338">
    <property type="component" value="Unassembled WGS sequence"/>
</dbReference>
<dbReference type="EMBL" id="PEBX01000232">
    <property type="protein sequence ID" value="PTQ55023.1"/>
    <property type="molecule type" value="Genomic_DNA"/>
</dbReference>
<keyword evidence="1" id="KW-1133">Transmembrane helix</keyword>